<dbReference type="Pfam" id="PF14566">
    <property type="entry name" value="PTPlike_phytase"/>
    <property type="match status" value="1"/>
</dbReference>
<name>A0A317TZ61_9GAMM</name>
<dbReference type="RefSeq" id="WP_110143246.1">
    <property type="nucleotide sequence ID" value="NZ_QHJG01000022.1"/>
</dbReference>
<feature type="signal peptide" evidence="1">
    <location>
        <begin position="1"/>
        <end position="23"/>
    </location>
</feature>
<dbReference type="PROSITE" id="PS50056">
    <property type="entry name" value="TYR_PHOSPHATASE_2"/>
    <property type="match status" value="1"/>
</dbReference>
<keyword evidence="6" id="KW-1185">Reference proteome</keyword>
<dbReference type="InterPro" id="IPR050561">
    <property type="entry name" value="PTP"/>
</dbReference>
<dbReference type="Gene3D" id="3.90.190.10">
    <property type="entry name" value="Protein tyrosine phosphatase superfamily"/>
    <property type="match status" value="1"/>
</dbReference>
<dbReference type="Proteomes" id="UP000247152">
    <property type="component" value="Unassembled WGS sequence"/>
</dbReference>
<evidence type="ECO:0000313" key="6">
    <source>
        <dbReference type="Proteomes" id="UP000287374"/>
    </source>
</evidence>
<evidence type="ECO:0000313" key="3">
    <source>
        <dbReference type="EMBL" id="PWY54994.1"/>
    </source>
</evidence>
<sequence>MTYLKHITVISNALLLVQGLSFAKTNTETRICDASIHNPCIVQDSERSSSPLKWLRDASMIANAYEGNTLGINELTMSGSEEPSEKGWKDISDYIAMHGYLRDKPVLVLDLRQESHGYLNGRAITLVSEYDWINRGKTNAQSLADQENWLGSLKTQKKISGILSSQQFAAKEFSSGKSIPVKKIKNEADIVSRLGFEYHRLYVTDHCAPSDSEVDAFLAIIKNAPKDTWFHIHCRGGKGRTTSFFVMYDMLKNADKVSFEEIIARHASIPPYYNLFEVNRAEPYLTPYYEQRILFLAHFYQFAQQRLKGYQGTWGQWNMSNSERFDKVRTCEKSQGRGKKCF</sequence>
<dbReference type="EMBL" id="RZGX01000001">
    <property type="protein sequence ID" value="RUR26402.1"/>
    <property type="molecule type" value="Genomic_DNA"/>
</dbReference>
<feature type="chain" id="PRO_5016392219" evidence="1">
    <location>
        <begin position="24"/>
        <end position="342"/>
    </location>
</feature>
<dbReference type="InterPro" id="IPR029021">
    <property type="entry name" value="Prot-tyrosine_phosphatase-like"/>
</dbReference>
<comment type="caution">
    <text evidence="3">The sequence shown here is derived from an EMBL/GenBank/DDBJ whole genome shotgun (WGS) entry which is preliminary data.</text>
</comment>
<dbReference type="Proteomes" id="UP000287374">
    <property type="component" value="Unassembled WGS sequence"/>
</dbReference>
<dbReference type="PROSITE" id="PS00383">
    <property type="entry name" value="TYR_PHOSPHATASE_1"/>
    <property type="match status" value="1"/>
</dbReference>
<evidence type="ECO:0000313" key="4">
    <source>
        <dbReference type="EMBL" id="RUR26402.1"/>
    </source>
</evidence>
<dbReference type="InterPro" id="IPR016130">
    <property type="entry name" value="Tyr_Pase_AS"/>
</dbReference>
<evidence type="ECO:0000256" key="1">
    <source>
        <dbReference type="SAM" id="SignalP"/>
    </source>
</evidence>
<feature type="domain" description="Tyrosine specific protein phosphatases" evidence="2">
    <location>
        <begin position="215"/>
        <end position="263"/>
    </location>
</feature>
<evidence type="ECO:0000313" key="5">
    <source>
        <dbReference type="Proteomes" id="UP000247152"/>
    </source>
</evidence>
<reference evidence="3 5" key="1">
    <citation type="submission" date="2018-05" db="EMBL/GenBank/DDBJ databases">
        <title>Legionella qingyii sp.nov., whole genome shotgun sequence.</title>
        <authorList>
            <person name="Wu H."/>
            <person name="Zhu Q."/>
            <person name="Hu C."/>
        </authorList>
    </citation>
    <scope>NUCLEOTIDE SEQUENCE [LARGE SCALE GENOMIC DNA]</scope>
    <source>
        <strain evidence="3 5">HEB18</strain>
    </source>
</reference>
<evidence type="ECO:0000259" key="2">
    <source>
        <dbReference type="PROSITE" id="PS50056"/>
    </source>
</evidence>
<dbReference type="SMART" id="SM01301">
    <property type="entry name" value="PTPlike_phytase"/>
    <property type="match status" value="1"/>
</dbReference>
<reference evidence="4 6" key="2">
    <citation type="submission" date="2018-12" db="EMBL/GenBank/DDBJ databases">
        <title>Legionella sp,whole genome shotgun sequence.</title>
        <authorList>
            <person name="Wu H."/>
        </authorList>
    </citation>
    <scope>NUCLEOTIDE SEQUENCE [LARGE SCALE GENOMIC DNA]</scope>
    <source>
        <strain evidence="6">km489</strain>
        <strain evidence="4">Km489</strain>
    </source>
</reference>
<organism evidence="3 5">
    <name type="scientific">Legionella qingyii</name>
    <dbReference type="NCBI Taxonomy" id="2184757"/>
    <lineage>
        <taxon>Bacteria</taxon>
        <taxon>Pseudomonadati</taxon>
        <taxon>Pseudomonadota</taxon>
        <taxon>Gammaproteobacteria</taxon>
        <taxon>Legionellales</taxon>
        <taxon>Legionellaceae</taxon>
        <taxon>Legionella</taxon>
    </lineage>
</organism>
<dbReference type="InterPro" id="IPR000387">
    <property type="entry name" value="Tyr_Pase_dom"/>
</dbReference>
<accession>A0A317TZ61</accession>
<dbReference type="SUPFAM" id="SSF52799">
    <property type="entry name" value="(Phosphotyrosine protein) phosphatases II"/>
    <property type="match status" value="1"/>
</dbReference>
<protein>
    <submittedName>
        <fullName evidence="3">Tyrosine protein phosphatase</fullName>
    </submittedName>
</protein>
<keyword evidence="1" id="KW-0732">Signal</keyword>
<dbReference type="AlphaFoldDB" id="A0A317TZ61"/>
<dbReference type="Gene3D" id="3.30.70.1690">
    <property type="match status" value="1"/>
</dbReference>
<dbReference type="PANTHER" id="PTHR23339">
    <property type="entry name" value="TYROSINE SPECIFIC PROTEIN PHOSPHATASE AND DUAL SPECIFICITY PROTEIN PHOSPHATASE"/>
    <property type="match status" value="1"/>
</dbReference>
<proteinExistence type="predicted"/>
<dbReference type="OrthoDB" id="21920at2"/>
<dbReference type="EMBL" id="QHJG01000022">
    <property type="protein sequence ID" value="PWY54994.1"/>
    <property type="molecule type" value="Genomic_DNA"/>
</dbReference>
<gene>
    <name evidence="3" type="ORF">DGG96_13845</name>
    <name evidence="4" type="ORF">ELY20_00315</name>
</gene>